<sequence length="130" mass="13928">MINEKEKQFVRTLEKEAESAEKSEGVMIKDLPPGQILAIKTKNSTYRIIVLNSAEGLVQLSGGNTEKITGQKEVEATVSGSTWGGSAMKAGFLGVGMSIEFALGKGRIMTTSPVKKISVVIYTPVSDKVH</sequence>
<name>A0A1F8GJE8_9BACT</name>
<reference evidence="1 2" key="1">
    <citation type="journal article" date="2016" name="Nat. Commun.">
        <title>Thousands of microbial genomes shed light on interconnected biogeochemical processes in an aquifer system.</title>
        <authorList>
            <person name="Anantharaman K."/>
            <person name="Brown C.T."/>
            <person name="Hug L.A."/>
            <person name="Sharon I."/>
            <person name="Castelle C.J."/>
            <person name="Probst A.J."/>
            <person name="Thomas B.C."/>
            <person name="Singh A."/>
            <person name="Wilkins M.J."/>
            <person name="Karaoz U."/>
            <person name="Brodie E.L."/>
            <person name="Williams K.H."/>
            <person name="Hubbard S.S."/>
            <person name="Banfield J.F."/>
        </authorList>
    </citation>
    <scope>NUCLEOTIDE SEQUENCE [LARGE SCALE GENOMIC DNA]</scope>
</reference>
<accession>A0A1F8GJE8</accession>
<dbReference type="EMBL" id="MGKJ01000010">
    <property type="protein sequence ID" value="OGN24549.1"/>
    <property type="molecule type" value="Genomic_DNA"/>
</dbReference>
<evidence type="ECO:0000313" key="1">
    <source>
        <dbReference type="EMBL" id="OGN24549.1"/>
    </source>
</evidence>
<dbReference type="AlphaFoldDB" id="A0A1F8GJE8"/>
<evidence type="ECO:0000313" key="2">
    <source>
        <dbReference type="Proteomes" id="UP000178911"/>
    </source>
</evidence>
<comment type="caution">
    <text evidence="1">The sequence shown here is derived from an EMBL/GenBank/DDBJ whole genome shotgun (WGS) entry which is preliminary data.</text>
</comment>
<protein>
    <submittedName>
        <fullName evidence="1">Uncharacterized protein</fullName>
    </submittedName>
</protein>
<organism evidence="1 2">
    <name type="scientific">Candidatus Yanofskybacteria bacterium RIFCSPLOWO2_01_FULL_43_22</name>
    <dbReference type="NCBI Taxonomy" id="1802695"/>
    <lineage>
        <taxon>Bacteria</taxon>
        <taxon>Candidatus Yanofskyibacteriota</taxon>
    </lineage>
</organism>
<gene>
    <name evidence="1" type="ORF">A3A13_00510</name>
</gene>
<dbReference type="STRING" id="1802695.A3A13_00510"/>
<dbReference type="Proteomes" id="UP000178911">
    <property type="component" value="Unassembled WGS sequence"/>
</dbReference>
<proteinExistence type="predicted"/>